<evidence type="ECO:0000313" key="2">
    <source>
        <dbReference type="Proteomes" id="UP000727407"/>
    </source>
</evidence>
<dbReference type="Proteomes" id="UP000727407">
    <property type="component" value="Unassembled WGS sequence"/>
</dbReference>
<dbReference type="EMBL" id="QNUK01000086">
    <property type="protein sequence ID" value="KAF5902682.1"/>
    <property type="molecule type" value="Genomic_DNA"/>
</dbReference>
<proteinExistence type="predicted"/>
<sequence length="56" mass="6166">AAKSLSGERGPPGQMTISLPFCLNEVWRYGRWASEHVSPKQSVCGICPYLSQSMSH</sequence>
<reference evidence="1" key="1">
    <citation type="submission" date="2020-07" db="EMBL/GenBank/DDBJ databases">
        <title>Clarias magur genome sequencing, assembly and annotation.</title>
        <authorList>
            <person name="Kushwaha B."/>
            <person name="Kumar R."/>
            <person name="Das P."/>
            <person name="Joshi C.G."/>
            <person name="Kumar D."/>
            <person name="Nagpure N.S."/>
            <person name="Pandey M."/>
            <person name="Agarwal S."/>
            <person name="Srivastava S."/>
            <person name="Singh M."/>
            <person name="Sahoo L."/>
            <person name="Jayasankar P."/>
            <person name="Meher P.K."/>
            <person name="Koringa P.G."/>
            <person name="Iquebal M.A."/>
            <person name="Das S.P."/>
            <person name="Bit A."/>
            <person name="Patnaik S."/>
            <person name="Patel N."/>
            <person name="Shah T.M."/>
            <person name="Hinsu A."/>
            <person name="Jena J.K."/>
        </authorList>
    </citation>
    <scope>NUCLEOTIDE SEQUENCE</scope>
    <source>
        <strain evidence="1">CIFAMagur01</strain>
        <tissue evidence="1">Testis</tissue>
    </source>
</reference>
<gene>
    <name evidence="1" type="primary">noc2l</name>
    <name evidence="1" type="ORF">DAT39_007623</name>
</gene>
<keyword evidence="2" id="KW-1185">Reference proteome</keyword>
<protein>
    <submittedName>
        <fullName evidence="1">Nucleolar complex protein 2</fullName>
    </submittedName>
</protein>
<accession>A0A8J4UNN7</accession>
<feature type="non-terminal residue" evidence="1">
    <location>
        <position position="1"/>
    </location>
</feature>
<name>A0A8J4UNN7_CLAMG</name>
<organism evidence="1 2">
    <name type="scientific">Clarias magur</name>
    <name type="common">Asian catfish</name>
    <name type="synonym">Macropteronotus magur</name>
    <dbReference type="NCBI Taxonomy" id="1594786"/>
    <lineage>
        <taxon>Eukaryota</taxon>
        <taxon>Metazoa</taxon>
        <taxon>Chordata</taxon>
        <taxon>Craniata</taxon>
        <taxon>Vertebrata</taxon>
        <taxon>Euteleostomi</taxon>
        <taxon>Actinopterygii</taxon>
        <taxon>Neopterygii</taxon>
        <taxon>Teleostei</taxon>
        <taxon>Ostariophysi</taxon>
        <taxon>Siluriformes</taxon>
        <taxon>Clariidae</taxon>
        <taxon>Clarias</taxon>
    </lineage>
</organism>
<comment type="caution">
    <text evidence="1">The sequence shown here is derived from an EMBL/GenBank/DDBJ whole genome shotgun (WGS) entry which is preliminary data.</text>
</comment>
<dbReference type="AlphaFoldDB" id="A0A8J4UNN7"/>
<evidence type="ECO:0000313" key="1">
    <source>
        <dbReference type="EMBL" id="KAF5902682.1"/>
    </source>
</evidence>